<sequence length="237" mass="27722">MATTPKLWQRVASVYHATDETDSTEAMRSEKLWYEDSETTTIHYSGIMPMFSCQLSHRDDGSVFNINRREGRSTISPYASHRVVLPATQVFRECEDYLLPLRPYDIPPVYDPGERFRSYGGKKHFEMVLVRHEDVGEADFLNDLEWSMLQQWSLENHPFVHLDCDGNLNYRVIKDVWWLILTPYHVAIPDNAHWEDTEFRPSVWKPSGRMEPREVTNPLTKKLMKNLPGLFAFDGKV</sequence>
<organism evidence="2">
    <name type="scientific">Laccaria bicolor (strain S238N-H82 / ATCC MYA-4686)</name>
    <name type="common">Bicoloured deceiver</name>
    <name type="synonym">Laccaria laccata var. bicolor</name>
    <dbReference type="NCBI Taxonomy" id="486041"/>
    <lineage>
        <taxon>Eukaryota</taxon>
        <taxon>Fungi</taxon>
        <taxon>Dikarya</taxon>
        <taxon>Basidiomycota</taxon>
        <taxon>Agaricomycotina</taxon>
        <taxon>Agaricomycetes</taxon>
        <taxon>Agaricomycetidae</taxon>
        <taxon>Agaricales</taxon>
        <taxon>Agaricineae</taxon>
        <taxon>Hydnangiaceae</taxon>
        <taxon>Laccaria</taxon>
    </lineage>
</organism>
<dbReference type="HOGENOM" id="CLU_1256204_0_0_1"/>
<accession>B0DQ31</accession>
<protein>
    <submittedName>
        <fullName evidence="1">Predicted protein</fullName>
    </submittedName>
</protein>
<proteinExistence type="predicted"/>
<evidence type="ECO:0000313" key="2">
    <source>
        <dbReference type="Proteomes" id="UP000001194"/>
    </source>
</evidence>
<evidence type="ECO:0000313" key="1">
    <source>
        <dbReference type="EMBL" id="EDR03219.1"/>
    </source>
</evidence>
<dbReference type="AlphaFoldDB" id="B0DQ31"/>
<dbReference type="InParanoid" id="B0DQ31"/>
<dbReference type="KEGG" id="lbc:LACBIDRAFT_295282"/>
<reference evidence="1 2" key="1">
    <citation type="journal article" date="2008" name="Nature">
        <title>The genome of Laccaria bicolor provides insights into mycorrhizal symbiosis.</title>
        <authorList>
            <person name="Martin F."/>
            <person name="Aerts A."/>
            <person name="Ahren D."/>
            <person name="Brun A."/>
            <person name="Danchin E.G.J."/>
            <person name="Duchaussoy F."/>
            <person name="Gibon J."/>
            <person name="Kohler A."/>
            <person name="Lindquist E."/>
            <person name="Pereda V."/>
            <person name="Salamov A."/>
            <person name="Shapiro H.J."/>
            <person name="Wuyts J."/>
            <person name="Blaudez D."/>
            <person name="Buee M."/>
            <person name="Brokstein P."/>
            <person name="Canbaeck B."/>
            <person name="Cohen D."/>
            <person name="Courty P.E."/>
            <person name="Coutinho P.M."/>
            <person name="Delaruelle C."/>
            <person name="Detter J.C."/>
            <person name="Deveau A."/>
            <person name="DiFazio S."/>
            <person name="Duplessis S."/>
            <person name="Fraissinet-Tachet L."/>
            <person name="Lucic E."/>
            <person name="Frey-Klett P."/>
            <person name="Fourrey C."/>
            <person name="Feussner I."/>
            <person name="Gay G."/>
            <person name="Grimwood J."/>
            <person name="Hoegger P.J."/>
            <person name="Jain P."/>
            <person name="Kilaru S."/>
            <person name="Labbe J."/>
            <person name="Lin Y.C."/>
            <person name="Legue V."/>
            <person name="Le Tacon F."/>
            <person name="Marmeisse R."/>
            <person name="Melayah D."/>
            <person name="Montanini B."/>
            <person name="Muratet M."/>
            <person name="Nehls U."/>
            <person name="Niculita-Hirzel H."/>
            <person name="Oudot-Le Secq M.P."/>
            <person name="Peter M."/>
            <person name="Quesneville H."/>
            <person name="Rajashekar B."/>
            <person name="Reich M."/>
            <person name="Rouhier N."/>
            <person name="Schmutz J."/>
            <person name="Yin T."/>
            <person name="Chalot M."/>
            <person name="Henrissat B."/>
            <person name="Kuees U."/>
            <person name="Lucas S."/>
            <person name="Van de Peer Y."/>
            <person name="Podila G.K."/>
            <person name="Polle A."/>
            <person name="Pukkila P.J."/>
            <person name="Richardson P.M."/>
            <person name="Rouze P."/>
            <person name="Sanders I.R."/>
            <person name="Stajich J.E."/>
            <person name="Tunlid A."/>
            <person name="Tuskan G."/>
            <person name="Grigoriev I.V."/>
        </authorList>
    </citation>
    <scope>NUCLEOTIDE SEQUENCE [LARGE SCALE GENOMIC DNA]</scope>
    <source>
        <strain evidence="2">S238N-H82 / ATCC MYA-4686</strain>
    </source>
</reference>
<dbReference type="OrthoDB" id="10283493at2759"/>
<dbReference type="Proteomes" id="UP000001194">
    <property type="component" value="Unassembled WGS sequence"/>
</dbReference>
<dbReference type="RefSeq" id="XP_001886015.1">
    <property type="nucleotide sequence ID" value="XM_001885980.1"/>
</dbReference>
<keyword evidence="2" id="KW-1185">Reference proteome</keyword>
<dbReference type="EMBL" id="DS547125">
    <property type="protein sequence ID" value="EDR03219.1"/>
    <property type="molecule type" value="Genomic_DNA"/>
</dbReference>
<gene>
    <name evidence="1" type="ORF">LACBIDRAFT_295282</name>
</gene>
<dbReference type="GeneID" id="6081648"/>
<name>B0DQ31_LACBS</name>